<evidence type="ECO:0000256" key="4">
    <source>
        <dbReference type="ARBA" id="ARBA00022989"/>
    </source>
</evidence>
<protein>
    <recommendedName>
        <fullName evidence="9">Major facilitator superfamily (MFS) profile domain-containing protein</fullName>
    </recommendedName>
</protein>
<keyword evidence="5 6" id="KW-0472">Membrane</keyword>
<keyword evidence="3 6" id="KW-0812">Transmembrane</keyword>
<feature type="transmembrane region" description="Helical" evidence="6">
    <location>
        <begin position="200"/>
        <end position="221"/>
    </location>
</feature>
<evidence type="ECO:0000256" key="1">
    <source>
        <dbReference type="ARBA" id="ARBA00004141"/>
    </source>
</evidence>
<evidence type="ECO:0000256" key="2">
    <source>
        <dbReference type="ARBA" id="ARBA00022448"/>
    </source>
</evidence>
<dbReference type="GO" id="GO:0016020">
    <property type="term" value="C:membrane"/>
    <property type="evidence" value="ECO:0007669"/>
    <property type="project" value="UniProtKB-SubCell"/>
</dbReference>
<keyword evidence="4 6" id="KW-1133">Transmembrane helix</keyword>
<dbReference type="PANTHER" id="PTHR43791:SF36">
    <property type="entry name" value="TRANSPORTER, PUTATIVE (AFU_ORTHOLOGUE AFUA_6G08340)-RELATED"/>
    <property type="match status" value="1"/>
</dbReference>
<evidence type="ECO:0000313" key="8">
    <source>
        <dbReference type="Proteomes" id="UP000509510"/>
    </source>
</evidence>
<reference evidence="8" key="1">
    <citation type="submission" date="2020-06" db="EMBL/GenBank/DDBJ databases">
        <title>A chromosome-scale genome assembly of Talaromyces rugulosus W13939.</title>
        <authorList>
            <person name="Wang B."/>
            <person name="Guo L."/>
            <person name="Ye K."/>
            <person name="Wang L."/>
        </authorList>
    </citation>
    <scope>NUCLEOTIDE SEQUENCE [LARGE SCALE GENOMIC DNA]</scope>
    <source>
        <strain evidence="8">W13939</strain>
    </source>
</reference>
<feature type="transmembrane region" description="Helical" evidence="6">
    <location>
        <begin position="111"/>
        <end position="128"/>
    </location>
</feature>
<evidence type="ECO:0000256" key="5">
    <source>
        <dbReference type="ARBA" id="ARBA00023136"/>
    </source>
</evidence>
<proteinExistence type="predicted"/>
<evidence type="ECO:0008006" key="9">
    <source>
        <dbReference type="Google" id="ProtNLM"/>
    </source>
</evidence>
<dbReference type="RefSeq" id="XP_035339126.1">
    <property type="nucleotide sequence ID" value="XM_035483233.1"/>
</dbReference>
<keyword evidence="8" id="KW-1185">Reference proteome</keyword>
<comment type="subcellular location">
    <subcellularLocation>
        <location evidence="1">Membrane</location>
        <topology evidence="1">Multi-pass membrane protein</topology>
    </subcellularLocation>
</comment>
<dbReference type="EMBL" id="CP055898">
    <property type="protein sequence ID" value="QKX52947.1"/>
    <property type="molecule type" value="Genomic_DNA"/>
</dbReference>
<gene>
    <name evidence="7" type="ORF">TRUGW13939_00018</name>
</gene>
<dbReference type="InterPro" id="IPR011701">
    <property type="entry name" value="MFS"/>
</dbReference>
<evidence type="ECO:0000256" key="6">
    <source>
        <dbReference type="SAM" id="Phobius"/>
    </source>
</evidence>
<feature type="transmembrane region" description="Helical" evidence="6">
    <location>
        <begin position="457"/>
        <end position="478"/>
    </location>
</feature>
<dbReference type="Gene3D" id="1.20.1250.20">
    <property type="entry name" value="MFS general substrate transporter like domains"/>
    <property type="match status" value="2"/>
</dbReference>
<feature type="transmembrane region" description="Helical" evidence="6">
    <location>
        <begin position="140"/>
        <end position="159"/>
    </location>
</feature>
<name>A0A7H8QG86_TALRU</name>
<dbReference type="InterPro" id="IPR036259">
    <property type="entry name" value="MFS_trans_sf"/>
</dbReference>
<feature type="transmembrane region" description="Helical" evidence="6">
    <location>
        <begin position="233"/>
        <end position="253"/>
    </location>
</feature>
<dbReference type="Proteomes" id="UP000509510">
    <property type="component" value="Chromosome I"/>
</dbReference>
<dbReference type="SUPFAM" id="SSF103473">
    <property type="entry name" value="MFS general substrate transporter"/>
    <property type="match status" value="1"/>
</dbReference>
<feature type="transmembrane region" description="Helical" evidence="6">
    <location>
        <begin position="71"/>
        <end position="88"/>
    </location>
</feature>
<dbReference type="GeneID" id="55987535"/>
<dbReference type="Pfam" id="PF07690">
    <property type="entry name" value="MFS_1"/>
    <property type="match status" value="1"/>
</dbReference>
<evidence type="ECO:0000256" key="3">
    <source>
        <dbReference type="ARBA" id="ARBA00022692"/>
    </source>
</evidence>
<feature type="transmembrane region" description="Helical" evidence="6">
    <location>
        <begin position="342"/>
        <end position="359"/>
    </location>
</feature>
<dbReference type="OrthoDB" id="2985014at2759"/>
<dbReference type="PANTHER" id="PTHR43791">
    <property type="entry name" value="PERMEASE-RELATED"/>
    <property type="match status" value="1"/>
</dbReference>
<sequence>MSAVMRDGYSHARELPWTWTVYARPDDIHLEQYGAGLSADQSTKKAGEVNKLEALSFQYTKEEEKRLLPKIDIIVVGYVSGAYLLAYMDRGNIGNANTAGMSKDLGIDDSQYQWLLTVLYLGYILFDWQTIFYNNFPARYYVSTVVMIWGIIASDYATAQNFGGMLVLGLLLGIFELSYSPGLGYFFSFFYLRGEMGRRLGWYVSIAPLAASFAGAFAFFVTEYKHAIAGWRALFLVEGFPAILVGLFGYCWLPSNLQDCQFLTEREKKIALARMVRSFGDKDRGHSINVMEFFWSLMDMKNWIPTLMYFSFNISYSSLPIYVPTILTGMGLTNLNAQGLSAPPYVFAAIVVLIVGYMSDYYNRQGIFLAICKWRCRNRLPDPVPCGAGCGQVLCHLPGDGRTVPVHRADSLVGVNNGDDSKRGAGFVLMNFVGQCGPLVGTHIFPASEGPFYQEGFYISFRFCLFAVLLAGVHIWWLNRLNKQLDDKYGPVTSLINAEDEIDEEMYQSETFRYVL</sequence>
<dbReference type="AlphaFoldDB" id="A0A7H8QG86"/>
<dbReference type="KEGG" id="trg:TRUGW13939_00018"/>
<feature type="transmembrane region" description="Helical" evidence="6">
    <location>
        <begin position="425"/>
        <end position="445"/>
    </location>
</feature>
<organism evidence="7 8">
    <name type="scientific">Talaromyces rugulosus</name>
    <name type="common">Penicillium rugulosum</name>
    <dbReference type="NCBI Taxonomy" id="121627"/>
    <lineage>
        <taxon>Eukaryota</taxon>
        <taxon>Fungi</taxon>
        <taxon>Dikarya</taxon>
        <taxon>Ascomycota</taxon>
        <taxon>Pezizomycotina</taxon>
        <taxon>Eurotiomycetes</taxon>
        <taxon>Eurotiomycetidae</taxon>
        <taxon>Eurotiales</taxon>
        <taxon>Trichocomaceae</taxon>
        <taxon>Talaromyces</taxon>
        <taxon>Talaromyces sect. Islandici</taxon>
    </lineage>
</organism>
<dbReference type="GO" id="GO:0022857">
    <property type="term" value="F:transmembrane transporter activity"/>
    <property type="evidence" value="ECO:0007669"/>
    <property type="project" value="InterPro"/>
</dbReference>
<feature type="transmembrane region" description="Helical" evidence="6">
    <location>
        <begin position="165"/>
        <end position="188"/>
    </location>
</feature>
<keyword evidence="2" id="KW-0813">Transport</keyword>
<feature type="transmembrane region" description="Helical" evidence="6">
    <location>
        <begin position="303"/>
        <end position="322"/>
    </location>
</feature>
<accession>A0A7H8QG86</accession>
<evidence type="ECO:0000313" key="7">
    <source>
        <dbReference type="EMBL" id="QKX52947.1"/>
    </source>
</evidence>